<feature type="domain" description="Anti-sigma-D factor RsdA sigma factor binding region" evidence="3">
    <location>
        <begin position="66"/>
        <end position="124"/>
    </location>
</feature>
<accession>A0A4V2S8W8</accession>
<reference evidence="4 5" key="1">
    <citation type="submission" date="2019-03" db="EMBL/GenBank/DDBJ databases">
        <title>Genomic Encyclopedia of Type Strains, Phase IV (KMG-IV): sequencing the most valuable type-strain genomes for metagenomic binning, comparative biology and taxonomic classification.</title>
        <authorList>
            <person name="Goeker M."/>
        </authorList>
    </citation>
    <scope>NUCLEOTIDE SEQUENCE [LARGE SCALE GENOMIC DNA]</scope>
    <source>
        <strain evidence="4 5">DSM 45934</strain>
    </source>
</reference>
<dbReference type="EMBL" id="SLWS01000001">
    <property type="protein sequence ID" value="TCO65430.1"/>
    <property type="molecule type" value="Genomic_DNA"/>
</dbReference>
<evidence type="ECO:0000256" key="1">
    <source>
        <dbReference type="SAM" id="MobiDB-lite"/>
    </source>
</evidence>
<dbReference type="RefSeq" id="WP_132111817.1">
    <property type="nucleotide sequence ID" value="NZ_SLWS01000001.1"/>
</dbReference>
<evidence type="ECO:0000259" key="3">
    <source>
        <dbReference type="Pfam" id="PF16751"/>
    </source>
</evidence>
<keyword evidence="2" id="KW-0812">Transmembrane</keyword>
<protein>
    <submittedName>
        <fullName evidence="4">Anti-sigma-D factor RsdA-like protein</fullName>
    </submittedName>
</protein>
<dbReference type="InterPro" id="IPR031928">
    <property type="entry name" value="RsdA_SigD-bd"/>
</dbReference>
<proteinExistence type="predicted"/>
<keyword evidence="5" id="KW-1185">Reference proteome</keyword>
<dbReference type="AlphaFoldDB" id="A0A4V2S8W8"/>
<feature type="transmembrane region" description="Helical" evidence="2">
    <location>
        <begin position="152"/>
        <end position="173"/>
    </location>
</feature>
<dbReference type="OrthoDB" id="5191711at2"/>
<organism evidence="4 5">
    <name type="scientific">Actinocrispum wychmicini</name>
    <dbReference type="NCBI Taxonomy" id="1213861"/>
    <lineage>
        <taxon>Bacteria</taxon>
        <taxon>Bacillati</taxon>
        <taxon>Actinomycetota</taxon>
        <taxon>Actinomycetes</taxon>
        <taxon>Pseudonocardiales</taxon>
        <taxon>Pseudonocardiaceae</taxon>
        <taxon>Actinocrispum</taxon>
    </lineage>
</organism>
<feature type="compositionally biased region" description="Basic and acidic residues" evidence="1">
    <location>
        <begin position="1"/>
        <end position="13"/>
    </location>
</feature>
<name>A0A4V2S8W8_9PSEU</name>
<feature type="compositionally biased region" description="Low complexity" evidence="1">
    <location>
        <begin position="280"/>
        <end position="335"/>
    </location>
</feature>
<dbReference type="Proteomes" id="UP000295680">
    <property type="component" value="Unassembled WGS sequence"/>
</dbReference>
<evidence type="ECO:0000256" key="2">
    <source>
        <dbReference type="SAM" id="Phobius"/>
    </source>
</evidence>
<feature type="compositionally biased region" description="Polar residues" evidence="1">
    <location>
        <begin position="349"/>
        <end position="360"/>
    </location>
</feature>
<sequence length="360" mass="36773">MADRHESDGRESPESPQAGRSGELHPITSGATSTERDDTHVPAENEYFSALDLADMGEDLGGEPEDMAQIRSDDALLDALAAQVNGALGTNGRHPDTMSGVVDFDDEQLNALLLAWRQDVDSVPVPVMVDTTAAVATVTAAKSARRRRPRMLVPVAAAAAVLVGVFAGVGIAARDAQPGDALWGLSKVLYADHARSVEAAQSVRSDLNDAQQALQQGKIDAAKDALQAASSQLPAVSSEDGKDALQAKHESLMQQLSGTTGPIVPTTLPAQRSDSSRAEQPQTPTPSTSTQAPSSEKPSSQPPSSTSSAPSSAVQPPSSSSEPSAGSGPPRSDSPGSGGGGGGVSGQSTDTNQTNQPSGT</sequence>
<dbReference type="Pfam" id="PF16751">
    <property type="entry name" value="RsdA_SigD_bd"/>
    <property type="match status" value="1"/>
</dbReference>
<feature type="compositionally biased region" description="Basic and acidic residues" evidence="1">
    <location>
        <begin position="34"/>
        <end position="43"/>
    </location>
</feature>
<feature type="region of interest" description="Disordered" evidence="1">
    <location>
        <begin position="255"/>
        <end position="360"/>
    </location>
</feature>
<feature type="region of interest" description="Disordered" evidence="1">
    <location>
        <begin position="1"/>
        <end position="43"/>
    </location>
</feature>
<comment type="caution">
    <text evidence="4">The sequence shown here is derived from an EMBL/GenBank/DDBJ whole genome shotgun (WGS) entry which is preliminary data.</text>
</comment>
<keyword evidence="2" id="KW-0472">Membrane</keyword>
<evidence type="ECO:0000313" key="5">
    <source>
        <dbReference type="Proteomes" id="UP000295680"/>
    </source>
</evidence>
<gene>
    <name evidence="4" type="ORF">EV192_1011222</name>
</gene>
<evidence type="ECO:0000313" key="4">
    <source>
        <dbReference type="EMBL" id="TCO65430.1"/>
    </source>
</evidence>
<feature type="compositionally biased region" description="Gly residues" evidence="1">
    <location>
        <begin position="336"/>
        <end position="345"/>
    </location>
</feature>
<keyword evidence="2" id="KW-1133">Transmembrane helix</keyword>